<comment type="caution">
    <text evidence="1">The sequence shown here is derived from an EMBL/GenBank/DDBJ whole genome shotgun (WGS) entry which is preliminary data.</text>
</comment>
<organism evidence="1 2">
    <name type="scientific">Daphnia magna</name>
    <dbReference type="NCBI Taxonomy" id="35525"/>
    <lineage>
        <taxon>Eukaryota</taxon>
        <taxon>Metazoa</taxon>
        <taxon>Ecdysozoa</taxon>
        <taxon>Arthropoda</taxon>
        <taxon>Crustacea</taxon>
        <taxon>Branchiopoda</taxon>
        <taxon>Diplostraca</taxon>
        <taxon>Cladocera</taxon>
        <taxon>Anomopoda</taxon>
        <taxon>Daphniidae</taxon>
        <taxon>Daphnia</taxon>
    </lineage>
</organism>
<name>A0ABQ9Z0F1_9CRUS</name>
<protein>
    <submittedName>
        <fullName evidence="1">Uncharacterized protein</fullName>
    </submittedName>
</protein>
<sequence>MPRHHAIQPVPLGRQLQGEHSKFRALYENEYNGSPALLFLLEELLSKEVWNEIVYGRAEVMDQTYLDDLLQISPLKSQDAASLKTFANRLHGAVVTLSQSRCAHELYSHTTLMTMQAKLKSYLKEK</sequence>
<proteinExistence type="predicted"/>
<dbReference type="Proteomes" id="UP001234178">
    <property type="component" value="Unassembled WGS sequence"/>
</dbReference>
<reference evidence="1 2" key="1">
    <citation type="journal article" date="2023" name="Nucleic Acids Res.">
        <title>The hologenome of Daphnia magna reveals possible DNA methylation and microbiome-mediated evolution of the host genome.</title>
        <authorList>
            <person name="Chaturvedi A."/>
            <person name="Li X."/>
            <person name="Dhandapani V."/>
            <person name="Marshall H."/>
            <person name="Kissane S."/>
            <person name="Cuenca-Cambronero M."/>
            <person name="Asole G."/>
            <person name="Calvet F."/>
            <person name="Ruiz-Romero M."/>
            <person name="Marangio P."/>
            <person name="Guigo R."/>
            <person name="Rago D."/>
            <person name="Mirbahai L."/>
            <person name="Eastwood N."/>
            <person name="Colbourne J.K."/>
            <person name="Zhou J."/>
            <person name="Mallon E."/>
            <person name="Orsini L."/>
        </authorList>
    </citation>
    <scope>NUCLEOTIDE SEQUENCE [LARGE SCALE GENOMIC DNA]</scope>
    <source>
        <strain evidence="1">LRV0_1</strain>
    </source>
</reference>
<evidence type="ECO:0000313" key="2">
    <source>
        <dbReference type="Proteomes" id="UP001234178"/>
    </source>
</evidence>
<evidence type="ECO:0000313" key="1">
    <source>
        <dbReference type="EMBL" id="KAK4006390.1"/>
    </source>
</evidence>
<accession>A0ABQ9Z0F1</accession>
<gene>
    <name evidence="1" type="ORF">OUZ56_011543</name>
</gene>
<keyword evidence="2" id="KW-1185">Reference proteome</keyword>
<dbReference type="EMBL" id="JAOYFB010000002">
    <property type="protein sequence ID" value="KAK4006390.1"/>
    <property type="molecule type" value="Genomic_DNA"/>
</dbReference>